<sequence length="164" mass="18244">MYLCVYIISWTWSSRRTTCEGSSRSWETMRTSNSPLPSSPTSPRESWWRPLSLVVTSLDTWTTREDSCRRTWPGLAPMPSLTCCSIHNFVHGDLHPGNILVQDTHQPRLVLLDCGIATSLTPFDLLQMRALFTAIVKGDGVQVADLMLVLPALPHSGGVPQEHG</sequence>
<comment type="caution">
    <text evidence="4">The sequence shown here is derived from an EMBL/GenBank/DDBJ whole genome shotgun (WGS) entry which is preliminary data.</text>
</comment>
<proteinExistence type="inferred from homology"/>
<name>A0AA35TLA7_GEOBA</name>
<dbReference type="PANTHER" id="PTHR45890:SF1">
    <property type="entry name" value="AARF DOMAIN CONTAINING KINASE 2"/>
    <property type="match status" value="1"/>
</dbReference>
<reference evidence="4" key="1">
    <citation type="submission" date="2023-03" db="EMBL/GenBank/DDBJ databases">
        <authorList>
            <person name="Steffen K."/>
            <person name="Cardenas P."/>
        </authorList>
    </citation>
    <scope>NUCLEOTIDE SEQUENCE</scope>
</reference>
<dbReference type="EMBL" id="CASHTH010003844">
    <property type="protein sequence ID" value="CAI8050248.1"/>
    <property type="molecule type" value="Genomic_DNA"/>
</dbReference>
<keyword evidence="5" id="KW-1185">Reference proteome</keyword>
<evidence type="ECO:0000313" key="4">
    <source>
        <dbReference type="EMBL" id="CAI8050248.1"/>
    </source>
</evidence>
<dbReference type="Gene3D" id="1.10.510.10">
    <property type="entry name" value="Transferase(Phosphotransferase) domain 1"/>
    <property type="match status" value="1"/>
</dbReference>
<feature type="region of interest" description="Disordered" evidence="2">
    <location>
        <begin position="24"/>
        <end position="44"/>
    </location>
</feature>
<organism evidence="4 5">
    <name type="scientific">Geodia barretti</name>
    <name type="common">Barrett's horny sponge</name>
    <dbReference type="NCBI Taxonomy" id="519541"/>
    <lineage>
        <taxon>Eukaryota</taxon>
        <taxon>Metazoa</taxon>
        <taxon>Porifera</taxon>
        <taxon>Demospongiae</taxon>
        <taxon>Heteroscleromorpha</taxon>
        <taxon>Tetractinellida</taxon>
        <taxon>Astrophorina</taxon>
        <taxon>Geodiidae</taxon>
        <taxon>Geodia</taxon>
    </lineage>
</organism>
<dbReference type="AlphaFoldDB" id="A0AA35TLA7"/>
<dbReference type="SUPFAM" id="SSF56112">
    <property type="entry name" value="Protein kinase-like (PK-like)"/>
    <property type="match status" value="1"/>
</dbReference>
<gene>
    <name evidence="4" type="ORF">GBAR_LOCUS27610</name>
</gene>
<dbReference type="InterPro" id="IPR004147">
    <property type="entry name" value="ABC1_dom"/>
</dbReference>
<keyword evidence="4" id="KW-0418">Kinase</keyword>
<comment type="similarity">
    <text evidence="1">Belongs to the protein kinase superfamily. ADCK protein kinase family.</text>
</comment>
<evidence type="ECO:0000313" key="5">
    <source>
        <dbReference type="Proteomes" id="UP001174909"/>
    </source>
</evidence>
<keyword evidence="4" id="KW-0808">Transferase</keyword>
<dbReference type="GO" id="GO:0016301">
    <property type="term" value="F:kinase activity"/>
    <property type="evidence" value="ECO:0007669"/>
    <property type="project" value="UniProtKB-KW"/>
</dbReference>
<dbReference type="InterPro" id="IPR052402">
    <property type="entry name" value="ADCK_kinase"/>
</dbReference>
<feature type="compositionally biased region" description="Low complexity" evidence="2">
    <location>
        <begin position="32"/>
        <end position="44"/>
    </location>
</feature>
<dbReference type="Pfam" id="PF03109">
    <property type="entry name" value="ABC1"/>
    <property type="match status" value="1"/>
</dbReference>
<dbReference type="InterPro" id="IPR011009">
    <property type="entry name" value="Kinase-like_dom_sf"/>
</dbReference>
<accession>A0AA35TLA7</accession>
<protein>
    <submittedName>
        <fullName evidence="4">Uncharacterized aarF domain-containing protein kinase 2</fullName>
    </submittedName>
</protein>
<evidence type="ECO:0000256" key="2">
    <source>
        <dbReference type="SAM" id="MobiDB-lite"/>
    </source>
</evidence>
<dbReference type="PANTHER" id="PTHR45890">
    <property type="entry name" value="AARF DOMAIN CONTAINING KINASE 2 (PREDICTED)"/>
    <property type="match status" value="1"/>
</dbReference>
<evidence type="ECO:0000256" key="1">
    <source>
        <dbReference type="ARBA" id="ARBA00009670"/>
    </source>
</evidence>
<dbReference type="GO" id="GO:0005739">
    <property type="term" value="C:mitochondrion"/>
    <property type="evidence" value="ECO:0007669"/>
    <property type="project" value="TreeGrafter"/>
</dbReference>
<evidence type="ECO:0000259" key="3">
    <source>
        <dbReference type="Pfam" id="PF03109"/>
    </source>
</evidence>
<feature type="domain" description="ABC1 atypical kinase-like" evidence="3">
    <location>
        <begin position="86"/>
        <end position="145"/>
    </location>
</feature>
<dbReference type="Proteomes" id="UP001174909">
    <property type="component" value="Unassembled WGS sequence"/>
</dbReference>